<proteinExistence type="predicted"/>
<organism evidence="1 2">
    <name type="scientific">Trema orientale</name>
    <name type="common">Charcoal tree</name>
    <name type="synonym">Celtis orientalis</name>
    <dbReference type="NCBI Taxonomy" id="63057"/>
    <lineage>
        <taxon>Eukaryota</taxon>
        <taxon>Viridiplantae</taxon>
        <taxon>Streptophyta</taxon>
        <taxon>Embryophyta</taxon>
        <taxon>Tracheophyta</taxon>
        <taxon>Spermatophyta</taxon>
        <taxon>Magnoliopsida</taxon>
        <taxon>eudicotyledons</taxon>
        <taxon>Gunneridae</taxon>
        <taxon>Pentapetalae</taxon>
        <taxon>rosids</taxon>
        <taxon>fabids</taxon>
        <taxon>Rosales</taxon>
        <taxon>Cannabaceae</taxon>
        <taxon>Trema</taxon>
    </lineage>
</organism>
<dbReference type="EMBL" id="JXTC01000441">
    <property type="protein sequence ID" value="PON53676.1"/>
    <property type="molecule type" value="Genomic_DNA"/>
</dbReference>
<comment type="caution">
    <text evidence="1">The sequence shown here is derived from an EMBL/GenBank/DDBJ whole genome shotgun (WGS) entry which is preliminary data.</text>
</comment>
<accession>A0A2P5BY30</accession>
<keyword evidence="2" id="KW-1185">Reference proteome</keyword>
<protein>
    <submittedName>
        <fullName evidence="1">Uncharacterized protein</fullName>
    </submittedName>
</protein>
<evidence type="ECO:0000313" key="1">
    <source>
        <dbReference type="EMBL" id="PON53676.1"/>
    </source>
</evidence>
<dbReference type="InParanoid" id="A0A2P5BY30"/>
<sequence length="123" mass="14259">MAYDLFLSLNPLGPHRQDSCSIPCTEYVVDLTEDNETYVEFFYTAHWEEDGKVFRVAIAIISHGGLLFFNTELMCYTSFLDWFHREILHSCLQERDCGVSIYPNANCLTIYQSCVSFSNITFE</sequence>
<name>A0A2P5BY30_TREOI</name>
<dbReference type="Proteomes" id="UP000237000">
    <property type="component" value="Unassembled WGS sequence"/>
</dbReference>
<evidence type="ECO:0000313" key="2">
    <source>
        <dbReference type="Proteomes" id="UP000237000"/>
    </source>
</evidence>
<reference evidence="2" key="1">
    <citation type="submission" date="2016-06" db="EMBL/GenBank/DDBJ databases">
        <title>Parallel loss of symbiosis genes in relatives of nitrogen-fixing non-legume Parasponia.</title>
        <authorList>
            <person name="Van Velzen R."/>
            <person name="Holmer R."/>
            <person name="Bu F."/>
            <person name="Rutten L."/>
            <person name="Van Zeijl A."/>
            <person name="Liu W."/>
            <person name="Santuari L."/>
            <person name="Cao Q."/>
            <person name="Sharma T."/>
            <person name="Shen D."/>
            <person name="Roswanjaya Y."/>
            <person name="Wardhani T."/>
            <person name="Kalhor M.S."/>
            <person name="Jansen J."/>
            <person name="Van den Hoogen J."/>
            <person name="Gungor B."/>
            <person name="Hartog M."/>
            <person name="Hontelez J."/>
            <person name="Verver J."/>
            <person name="Yang W.-C."/>
            <person name="Schijlen E."/>
            <person name="Repin R."/>
            <person name="Schilthuizen M."/>
            <person name="Schranz E."/>
            <person name="Heidstra R."/>
            <person name="Miyata K."/>
            <person name="Fedorova E."/>
            <person name="Kohlen W."/>
            <person name="Bisseling T."/>
            <person name="Smit S."/>
            <person name="Geurts R."/>
        </authorList>
    </citation>
    <scope>NUCLEOTIDE SEQUENCE [LARGE SCALE GENOMIC DNA]</scope>
    <source>
        <strain evidence="2">cv. RG33-2</strain>
    </source>
</reference>
<dbReference type="AlphaFoldDB" id="A0A2P5BY30"/>
<gene>
    <name evidence="1" type="ORF">TorRG33x02_304650</name>
</gene>